<dbReference type="Gene3D" id="3.30.860.10">
    <property type="entry name" value="30s Ribosomal Protein S19, Chain A"/>
    <property type="match status" value="1"/>
</dbReference>
<accession>A0A0B5ELT1</accession>
<name>A0A0B5ELT1_GNEGN</name>
<keyword evidence="4" id="KW-0694">RNA-binding</keyword>
<comment type="similarity">
    <text evidence="2 8">Belongs to the universal ribosomal protein uS19 family.</text>
</comment>
<dbReference type="HAMAP" id="MF_00531">
    <property type="entry name" value="Ribosomal_uS19"/>
    <property type="match status" value="1"/>
</dbReference>
<dbReference type="PIRSF" id="PIRSF002144">
    <property type="entry name" value="Ribosomal_S19"/>
    <property type="match status" value="1"/>
</dbReference>
<dbReference type="EMBL" id="KR476377">
    <property type="protein sequence ID" value="ALK01079.1"/>
    <property type="molecule type" value="Genomic_DNA"/>
</dbReference>
<reference evidence="11" key="1">
    <citation type="submission" date="2015-05" db="EMBL/GenBank/DDBJ databases">
        <title>Five gymnosperm plastomes reveal rampant rearrangements in Cupressophytes and the retention of ndh pseudogenes in Abies sibirica and Pinus sylvestris.</title>
        <authorList>
            <person name="Wu Z."/>
            <person name="Arvestad L."/>
            <person name="Thompson S.L."/>
        </authorList>
    </citation>
    <scope>NUCLEOTIDE SEQUENCE</scope>
</reference>
<evidence type="ECO:0000256" key="9">
    <source>
        <dbReference type="SAM" id="MobiDB-lite"/>
    </source>
</evidence>
<dbReference type="InterPro" id="IPR002222">
    <property type="entry name" value="Ribosomal_uS19"/>
</dbReference>
<keyword evidence="11" id="KW-0150">Chloroplast</keyword>
<keyword evidence="6 8" id="KW-0687">Ribonucleoprotein</keyword>
<dbReference type="InterPro" id="IPR023575">
    <property type="entry name" value="Ribosomal_uS19_SF"/>
</dbReference>
<dbReference type="GO" id="GO:0005763">
    <property type="term" value="C:mitochondrial small ribosomal subunit"/>
    <property type="evidence" value="ECO:0007669"/>
    <property type="project" value="TreeGrafter"/>
</dbReference>
<dbReference type="FunFam" id="3.30.860.10:FF:000001">
    <property type="entry name" value="30S ribosomal protein S19"/>
    <property type="match status" value="1"/>
</dbReference>
<protein>
    <recommendedName>
        <fullName evidence="7">Small ribosomal subunit protein uS19c</fullName>
    </recommendedName>
</protein>
<dbReference type="InterPro" id="IPR005732">
    <property type="entry name" value="Ribosomal_uS19_bac-type"/>
</dbReference>
<dbReference type="AlphaFoldDB" id="A0A0B5ELT1"/>
<evidence type="ECO:0000256" key="8">
    <source>
        <dbReference type="RuleBase" id="RU003485"/>
    </source>
</evidence>
<feature type="compositionally biased region" description="Basic and acidic residues" evidence="9">
    <location>
        <begin position="97"/>
        <end position="116"/>
    </location>
</feature>
<sequence length="116" mass="13617">MKSFKKKKRSLKRAFVATHLSKKQSFISNHLLTKIEKLKRKKKQQKIIITWSRASTIVPEMAGYTFAVHNGKEHLPVYITENMLYQKLGDFAPTRIAPERPNKDKNKAKRDNKTRH</sequence>
<dbReference type="GO" id="GO:0003735">
    <property type="term" value="F:structural constituent of ribosome"/>
    <property type="evidence" value="ECO:0007669"/>
    <property type="project" value="InterPro"/>
</dbReference>
<keyword evidence="10" id="KW-0934">Plastid</keyword>
<evidence type="ECO:0000313" key="11">
    <source>
        <dbReference type="EMBL" id="ALK01079.1"/>
    </source>
</evidence>
<dbReference type="EMBL" id="KP099649">
    <property type="protein sequence ID" value="AJE71510.1"/>
    <property type="molecule type" value="Genomic_DNA"/>
</dbReference>
<evidence type="ECO:0000256" key="1">
    <source>
        <dbReference type="ARBA" id="ARBA00004474"/>
    </source>
</evidence>
<dbReference type="PRINTS" id="PR00975">
    <property type="entry name" value="RIBOSOMALS19"/>
</dbReference>
<evidence type="ECO:0000256" key="5">
    <source>
        <dbReference type="ARBA" id="ARBA00022980"/>
    </source>
</evidence>
<dbReference type="PANTHER" id="PTHR11880">
    <property type="entry name" value="RIBOSOMAL PROTEIN S19P FAMILY MEMBER"/>
    <property type="match status" value="1"/>
</dbReference>
<evidence type="ECO:0000256" key="3">
    <source>
        <dbReference type="ARBA" id="ARBA00022730"/>
    </source>
</evidence>
<dbReference type="GO" id="GO:0006412">
    <property type="term" value="P:translation"/>
    <property type="evidence" value="ECO:0007669"/>
    <property type="project" value="InterPro"/>
</dbReference>
<dbReference type="Pfam" id="PF00203">
    <property type="entry name" value="Ribosomal_S19"/>
    <property type="match status" value="1"/>
</dbReference>
<evidence type="ECO:0000256" key="2">
    <source>
        <dbReference type="ARBA" id="ARBA00007345"/>
    </source>
</evidence>
<gene>
    <name evidence="10" type="primary">rps19</name>
</gene>
<feature type="region of interest" description="Disordered" evidence="9">
    <location>
        <begin position="94"/>
        <end position="116"/>
    </location>
</feature>
<dbReference type="GeneID" id="22975702"/>
<keyword evidence="3" id="KW-0699">rRNA-binding</keyword>
<comment type="subcellular location">
    <subcellularLocation>
        <location evidence="1">Plastid</location>
    </subcellularLocation>
</comment>
<dbReference type="SUPFAM" id="SSF54570">
    <property type="entry name" value="Ribosomal protein S19"/>
    <property type="match status" value="1"/>
</dbReference>
<dbReference type="RefSeq" id="YP_009117883.1">
    <property type="nucleotide sequence ID" value="NC_026301.1"/>
</dbReference>
<dbReference type="NCBIfam" id="TIGR01050">
    <property type="entry name" value="rpsS_bact"/>
    <property type="match status" value="1"/>
</dbReference>
<evidence type="ECO:0000313" key="10">
    <source>
        <dbReference type="EMBL" id="AJE71510.1"/>
    </source>
</evidence>
<reference evidence="10" key="2">
    <citation type="journal article" date="2016" name="New Phytol.">
        <title>Evolutionary dynamics of the plastid inverted repeat: the effects of expansion, contraction, and loss on substitution rates.</title>
        <authorList>
            <person name="Zhu A."/>
            <person name="Guo W."/>
            <person name="Gupta S."/>
            <person name="Fan W."/>
            <person name="Mower J.P."/>
        </authorList>
    </citation>
    <scope>NUCLEOTIDE SEQUENCE</scope>
</reference>
<keyword evidence="5 8" id="KW-0689">Ribosomal protein</keyword>
<dbReference type="GO" id="GO:0000028">
    <property type="term" value="P:ribosomal small subunit assembly"/>
    <property type="evidence" value="ECO:0007669"/>
    <property type="project" value="TreeGrafter"/>
</dbReference>
<evidence type="ECO:0000256" key="4">
    <source>
        <dbReference type="ARBA" id="ARBA00022884"/>
    </source>
</evidence>
<dbReference type="GO" id="GO:0019843">
    <property type="term" value="F:rRNA binding"/>
    <property type="evidence" value="ECO:0007669"/>
    <property type="project" value="UniProtKB-KW"/>
</dbReference>
<organism evidence="10">
    <name type="scientific">Gnetum gnemon</name>
    <name type="common">Spanish joint-fir</name>
    <name type="synonym">Gnetum acutatum</name>
    <dbReference type="NCBI Taxonomy" id="3382"/>
    <lineage>
        <taxon>Eukaryota</taxon>
        <taxon>Viridiplantae</taxon>
        <taxon>Streptophyta</taxon>
        <taxon>Embryophyta</taxon>
        <taxon>Tracheophyta</taxon>
        <taxon>Spermatophyta</taxon>
        <taxon>Gnetopsida</taxon>
        <taxon>Gnetidae</taxon>
        <taxon>Gnetales</taxon>
        <taxon>Gnetaceae</taxon>
        <taxon>Gnetum</taxon>
    </lineage>
</organism>
<evidence type="ECO:0000256" key="7">
    <source>
        <dbReference type="ARBA" id="ARBA00035253"/>
    </source>
</evidence>
<evidence type="ECO:0000256" key="6">
    <source>
        <dbReference type="ARBA" id="ARBA00023274"/>
    </source>
</evidence>
<dbReference type="GO" id="GO:0009536">
    <property type="term" value="C:plastid"/>
    <property type="evidence" value="ECO:0007669"/>
    <property type="project" value="UniProtKB-SubCell"/>
</dbReference>
<geneLocation type="plastid" evidence="10"/>
<dbReference type="PANTHER" id="PTHR11880:SF8">
    <property type="entry name" value="SMALL RIBOSOMAL SUBUNIT PROTEIN US19M"/>
    <property type="match status" value="1"/>
</dbReference>
<proteinExistence type="inferred from homology"/>